<dbReference type="GO" id="GO:0006606">
    <property type="term" value="P:protein import into nucleus"/>
    <property type="evidence" value="ECO:0007669"/>
    <property type="project" value="TreeGrafter"/>
</dbReference>
<keyword evidence="3" id="KW-1185">Reference proteome</keyword>
<dbReference type="OrthoDB" id="4035020at2759"/>
<dbReference type="GO" id="GO:0070762">
    <property type="term" value="C:nuclear pore transmembrane ring"/>
    <property type="evidence" value="ECO:0007669"/>
    <property type="project" value="TreeGrafter"/>
</dbReference>
<dbReference type="EMBL" id="LT598479">
    <property type="protein sequence ID" value="SCU82840.1"/>
    <property type="molecule type" value="Genomic_DNA"/>
</dbReference>
<gene>
    <name evidence="2" type="ORF">LAME_0C03070G</name>
</gene>
<reference evidence="3" key="1">
    <citation type="submission" date="2016-03" db="EMBL/GenBank/DDBJ databases">
        <authorList>
            <person name="Devillers Hugo."/>
        </authorList>
    </citation>
    <scope>NUCLEOTIDE SEQUENCE [LARGE SCALE GENOMIC DNA]</scope>
</reference>
<feature type="region of interest" description="Disordered" evidence="1">
    <location>
        <begin position="314"/>
        <end position="351"/>
    </location>
</feature>
<name>A0A1G4J093_9SACH</name>
<evidence type="ECO:0000313" key="3">
    <source>
        <dbReference type="Proteomes" id="UP000191144"/>
    </source>
</evidence>
<feature type="compositionally biased region" description="Basic and acidic residues" evidence="1">
    <location>
        <begin position="46"/>
        <end position="55"/>
    </location>
</feature>
<feature type="compositionally biased region" description="Polar residues" evidence="1">
    <location>
        <begin position="314"/>
        <end position="323"/>
    </location>
</feature>
<dbReference type="InterPro" id="IPR012578">
    <property type="entry name" value="Nucl_pore_cmplx"/>
</dbReference>
<dbReference type="GO" id="GO:0030474">
    <property type="term" value="P:spindle pole body duplication"/>
    <property type="evidence" value="ECO:0007669"/>
    <property type="project" value="TreeGrafter"/>
</dbReference>
<protein>
    <submittedName>
        <fullName evidence="2">LAME_0C03070g1_1</fullName>
    </submittedName>
</protein>
<dbReference type="GO" id="GO:0005640">
    <property type="term" value="C:nuclear outer membrane"/>
    <property type="evidence" value="ECO:0007669"/>
    <property type="project" value="TreeGrafter"/>
</dbReference>
<feature type="region of interest" description="Disordered" evidence="1">
    <location>
        <begin position="41"/>
        <end position="80"/>
    </location>
</feature>
<dbReference type="PANTHER" id="PTHR28003">
    <property type="entry name" value="NUCLEOPORIN POM34"/>
    <property type="match status" value="1"/>
</dbReference>
<evidence type="ECO:0000256" key="1">
    <source>
        <dbReference type="SAM" id="MobiDB-lite"/>
    </source>
</evidence>
<proteinExistence type="predicted"/>
<dbReference type="PANTHER" id="PTHR28003:SF1">
    <property type="entry name" value="NUCLEOPORIN POM34"/>
    <property type="match status" value="1"/>
</dbReference>
<accession>A0A1G4J093</accession>
<dbReference type="Proteomes" id="UP000191144">
    <property type="component" value="Chromosome C"/>
</dbReference>
<dbReference type="AlphaFoldDB" id="A0A1G4J093"/>
<sequence>MDPSGAEPKLFATPVKNVSQEKFKSLREKVGRESPYLYRTKQLSDVTKKPSRDTRGSVLELGSDSAPKTEKRGTQEPTSVESGPVAFAFENKALSQYSRRIVNKELETRRIISNLVALLLWNLGVKFLTLFLHHTAHGINIQRTLIKWAQELVIYRLYPHADLEYSLWSRTATIANISHVFHLIIFFNVTVSLWRLVLKSQNVKIDDLHLNNRQKQLLGVSEPSTSSKLPMQASQAKQSHIGSETQSSIPLQLDNVNLAKRNPSPVYLFKSLQTPLKSRQQESLLFTGVRSAHVKKVNAFGDLNTSSLKRASLTPPQTTSNAFMTPKNRNGFIPSSKYAYMRDSPSPRKTL</sequence>
<organism evidence="2 3">
    <name type="scientific">Lachancea meyersii CBS 8951</name>
    <dbReference type="NCBI Taxonomy" id="1266667"/>
    <lineage>
        <taxon>Eukaryota</taxon>
        <taxon>Fungi</taxon>
        <taxon>Dikarya</taxon>
        <taxon>Ascomycota</taxon>
        <taxon>Saccharomycotina</taxon>
        <taxon>Saccharomycetes</taxon>
        <taxon>Saccharomycetales</taxon>
        <taxon>Saccharomycetaceae</taxon>
        <taxon>Lachancea</taxon>
    </lineage>
</organism>
<evidence type="ECO:0000313" key="2">
    <source>
        <dbReference type="EMBL" id="SCU82840.1"/>
    </source>
</evidence>
<dbReference type="Pfam" id="PF08058">
    <property type="entry name" value="NPCC"/>
    <property type="match status" value="1"/>
</dbReference>